<evidence type="ECO:0000313" key="3">
    <source>
        <dbReference type="Proteomes" id="UP000015106"/>
    </source>
</evidence>
<dbReference type="CDD" id="cd09272">
    <property type="entry name" value="RNase_HI_RT_Ty1"/>
    <property type="match status" value="1"/>
</dbReference>
<dbReference type="AlphaFoldDB" id="A0A8R7Q4K6"/>
<dbReference type="PANTHER" id="PTHR11439">
    <property type="entry name" value="GAG-POL-RELATED RETROTRANSPOSON"/>
    <property type="match status" value="1"/>
</dbReference>
<evidence type="ECO:0000313" key="2">
    <source>
        <dbReference type="EnsemblPlants" id="TuG1812G0400001627.01.T01.cds388030"/>
    </source>
</evidence>
<evidence type="ECO:0000259" key="1">
    <source>
        <dbReference type="Pfam" id="PF07727"/>
    </source>
</evidence>
<name>A0A8R7Q4K6_TRIUA</name>
<protein>
    <recommendedName>
        <fullName evidence="1">Reverse transcriptase Ty1/copia-type domain-containing protein</fullName>
    </recommendedName>
</protein>
<dbReference type="EnsemblPlants" id="TuG1812G0400001627.01.T01">
    <property type="protein sequence ID" value="TuG1812G0400001627.01.T01.cds388030"/>
    <property type="gene ID" value="TuG1812G0400001627.01"/>
</dbReference>
<dbReference type="Gramene" id="TuG1812G0400001627.01.T01">
    <property type="protein sequence ID" value="TuG1812G0400001627.01.T01.cds388030"/>
    <property type="gene ID" value="TuG1812G0400001627.01"/>
</dbReference>
<dbReference type="Pfam" id="PF07727">
    <property type="entry name" value="RVT_2"/>
    <property type="match status" value="1"/>
</dbReference>
<reference evidence="2" key="3">
    <citation type="submission" date="2022-06" db="UniProtKB">
        <authorList>
            <consortium name="EnsemblPlants"/>
        </authorList>
    </citation>
    <scope>IDENTIFICATION</scope>
</reference>
<dbReference type="InterPro" id="IPR013103">
    <property type="entry name" value="RVT_2"/>
</dbReference>
<accession>A0A8R7Q4K6</accession>
<dbReference type="Proteomes" id="UP000015106">
    <property type="component" value="Chromosome 4"/>
</dbReference>
<sequence>MRTQGKTGYAMPKKILDLHVTDAPSPIPSSYHATLKDPNWHAAMLDEFNALIQNDTWSLVPCPAGVNVVTGKWIFRHKLHPDGTLARYKARWVVRGFTQQPGVDYGETFSPVVKPATIRVVLSIATANAWPIRQMDVKNAFLHGDLAETVYCQQPAGFADASFPTHVCRLNKSLYRLKQAPRTWFLRFTRFLHSLGFVSSKCDTSLFILRRGTSLAYLLVYVDDIILTASTTALLQSLVTFLSAEFSMSDLGDIHHFLGINVHHSTTGLFLSQEQYTLEILDRANMLNCKPISTPVDTCSKLSGTDGVPYSDPTHYRRLAGALQYLTLTRPDISYAVQQLCLVMHAPLDSHYQLLKRVLRYIRGTTHYGLQLYRSSSHDLLAYSDADWAGCPDIRRSTSGFCVFLGANMVSWSSKRQHTVSRSSAEVEYRAVANCVAESCWLRQLLSELHRPPRRATLVYCDNVSAVYLSTNPVQHQRTKHVEIDLHFVRDRVALGDVKVLHVPTMSQYADVFTKGLPSSVFRDFHSSLNKVG</sequence>
<feature type="domain" description="Reverse transcriptase Ty1/copia-type" evidence="1">
    <location>
        <begin position="54"/>
        <end position="296"/>
    </location>
</feature>
<dbReference type="PANTHER" id="PTHR11439:SF524">
    <property type="entry name" value="RNA-DIRECTED DNA POLYMERASE, PROTEIN KINASE RLK-PELLE-DLSV FAMILY"/>
    <property type="match status" value="1"/>
</dbReference>
<dbReference type="InterPro" id="IPR043502">
    <property type="entry name" value="DNA/RNA_pol_sf"/>
</dbReference>
<reference evidence="2" key="2">
    <citation type="submission" date="2018-03" db="EMBL/GenBank/DDBJ databases">
        <title>The Triticum urartu genome reveals the dynamic nature of wheat genome evolution.</title>
        <authorList>
            <person name="Ling H."/>
            <person name="Ma B."/>
            <person name="Shi X."/>
            <person name="Liu H."/>
            <person name="Dong L."/>
            <person name="Sun H."/>
            <person name="Cao Y."/>
            <person name="Gao Q."/>
            <person name="Zheng S."/>
            <person name="Li Y."/>
            <person name="Yu Y."/>
            <person name="Du H."/>
            <person name="Qi M."/>
            <person name="Li Y."/>
            <person name="Yu H."/>
            <person name="Cui Y."/>
            <person name="Wang N."/>
            <person name="Chen C."/>
            <person name="Wu H."/>
            <person name="Zhao Y."/>
            <person name="Zhang J."/>
            <person name="Li Y."/>
            <person name="Zhou W."/>
            <person name="Zhang B."/>
            <person name="Hu W."/>
            <person name="Eijk M."/>
            <person name="Tang J."/>
            <person name="Witsenboer H."/>
            <person name="Zhao S."/>
            <person name="Li Z."/>
            <person name="Zhang A."/>
            <person name="Wang D."/>
            <person name="Liang C."/>
        </authorList>
    </citation>
    <scope>NUCLEOTIDE SEQUENCE [LARGE SCALE GENOMIC DNA]</scope>
    <source>
        <strain evidence="2">cv. G1812</strain>
    </source>
</reference>
<proteinExistence type="predicted"/>
<dbReference type="SUPFAM" id="SSF56672">
    <property type="entry name" value="DNA/RNA polymerases"/>
    <property type="match status" value="1"/>
</dbReference>
<keyword evidence="3" id="KW-1185">Reference proteome</keyword>
<organism evidence="2 3">
    <name type="scientific">Triticum urartu</name>
    <name type="common">Red wild einkorn</name>
    <name type="synonym">Crithodium urartu</name>
    <dbReference type="NCBI Taxonomy" id="4572"/>
    <lineage>
        <taxon>Eukaryota</taxon>
        <taxon>Viridiplantae</taxon>
        <taxon>Streptophyta</taxon>
        <taxon>Embryophyta</taxon>
        <taxon>Tracheophyta</taxon>
        <taxon>Spermatophyta</taxon>
        <taxon>Magnoliopsida</taxon>
        <taxon>Liliopsida</taxon>
        <taxon>Poales</taxon>
        <taxon>Poaceae</taxon>
        <taxon>BOP clade</taxon>
        <taxon>Pooideae</taxon>
        <taxon>Triticodae</taxon>
        <taxon>Triticeae</taxon>
        <taxon>Triticinae</taxon>
        <taxon>Triticum</taxon>
    </lineage>
</organism>
<reference evidence="3" key="1">
    <citation type="journal article" date="2013" name="Nature">
        <title>Draft genome of the wheat A-genome progenitor Triticum urartu.</title>
        <authorList>
            <person name="Ling H.Q."/>
            <person name="Zhao S."/>
            <person name="Liu D."/>
            <person name="Wang J."/>
            <person name="Sun H."/>
            <person name="Zhang C."/>
            <person name="Fan H."/>
            <person name="Li D."/>
            <person name="Dong L."/>
            <person name="Tao Y."/>
            <person name="Gao C."/>
            <person name="Wu H."/>
            <person name="Li Y."/>
            <person name="Cui Y."/>
            <person name="Guo X."/>
            <person name="Zheng S."/>
            <person name="Wang B."/>
            <person name="Yu K."/>
            <person name="Liang Q."/>
            <person name="Yang W."/>
            <person name="Lou X."/>
            <person name="Chen J."/>
            <person name="Feng M."/>
            <person name="Jian J."/>
            <person name="Zhang X."/>
            <person name="Luo G."/>
            <person name="Jiang Y."/>
            <person name="Liu J."/>
            <person name="Wang Z."/>
            <person name="Sha Y."/>
            <person name="Zhang B."/>
            <person name="Wu H."/>
            <person name="Tang D."/>
            <person name="Shen Q."/>
            <person name="Xue P."/>
            <person name="Zou S."/>
            <person name="Wang X."/>
            <person name="Liu X."/>
            <person name="Wang F."/>
            <person name="Yang Y."/>
            <person name="An X."/>
            <person name="Dong Z."/>
            <person name="Zhang K."/>
            <person name="Zhang X."/>
            <person name="Luo M.C."/>
            <person name="Dvorak J."/>
            <person name="Tong Y."/>
            <person name="Wang J."/>
            <person name="Yang H."/>
            <person name="Li Z."/>
            <person name="Wang D."/>
            <person name="Zhang A."/>
            <person name="Wang J."/>
        </authorList>
    </citation>
    <scope>NUCLEOTIDE SEQUENCE</scope>
    <source>
        <strain evidence="3">cv. G1812</strain>
    </source>
</reference>